<feature type="transmembrane region" description="Helical" evidence="1">
    <location>
        <begin position="108"/>
        <end position="125"/>
    </location>
</feature>
<keyword evidence="3" id="KW-1185">Reference proteome</keyword>
<evidence type="ECO:0000313" key="3">
    <source>
        <dbReference type="Proteomes" id="UP000199344"/>
    </source>
</evidence>
<dbReference type="EMBL" id="FNAH01000005">
    <property type="protein sequence ID" value="SDE27213.1"/>
    <property type="molecule type" value="Genomic_DNA"/>
</dbReference>
<keyword evidence="1" id="KW-0812">Transmembrane</keyword>
<evidence type="ECO:0000313" key="2">
    <source>
        <dbReference type="EMBL" id="SDE27213.1"/>
    </source>
</evidence>
<dbReference type="RefSeq" id="WP_090523403.1">
    <property type="nucleotide sequence ID" value="NZ_FNAH01000005.1"/>
</dbReference>
<feature type="transmembrane region" description="Helical" evidence="1">
    <location>
        <begin position="83"/>
        <end position="102"/>
    </location>
</feature>
<dbReference type="AlphaFoldDB" id="A0A1G7BJP9"/>
<dbReference type="Proteomes" id="UP000199344">
    <property type="component" value="Unassembled WGS sequence"/>
</dbReference>
<keyword evidence="1" id="KW-1133">Transmembrane helix</keyword>
<feature type="transmembrane region" description="Helical" evidence="1">
    <location>
        <begin position="20"/>
        <end position="39"/>
    </location>
</feature>
<evidence type="ECO:0008006" key="4">
    <source>
        <dbReference type="Google" id="ProtNLM"/>
    </source>
</evidence>
<proteinExistence type="predicted"/>
<dbReference type="STRING" id="591205.SAMN05421538_105117"/>
<feature type="transmembrane region" description="Helical" evidence="1">
    <location>
        <begin position="163"/>
        <end position="184"/>
    </location>
</feature>
<keyword evidence="1" id="KW-0472">Membrane</keyword>
<organism evidence="2 3">
    <name type="scientific">Paracoccus isoporae</name>
    <dbReference type="NCBI Taxonomy" id="591205"/>
    <lineage>
        <taxon>Bacteria</taxon>
        <taxon>Pseudomonadati</taxon>
        <taxon>Pseudomonadota</taxon>
        <taxon>Alphaproteobacteria</taxon>
        <taxon>Rhodobacterales</taxon>
        <taxon>Paracoccaceae</taxon>
        <taxon>Paracoccus</taxon>
    </lineage>
</organism>
<reference evidence="2 3" key="1">
    <citation type="submission" date="2016-10" db="EMBL/GenBank/DDBJ databases">
        <authorList>
            <person name="de Groot N.N."/>
        </authorList>
    </citation>
    <scope>NUCLEOTIDE SEQUENCE [LARGE SCALE GENOMIC DNA]</scope>
    <source>
        <strain evidence="2 3">DSM 22220</strain>
    </source>
</reference>
<evidence type="ECO:0000256" key="1">
    <source>
        <dbReference type="SAM" id="Phobius"/>
    </source>
</evidence>
<protein>
    <recommendedName>
        <fullName evidence="4">Component of SufBCD complex</fullName>
    </recommendedName>
</protein>
<sequence length="190" mass="20879">MQFLSEALILLDSRSFASPWFWLVFFAAWSLAGRSVLGVPSDVLSRAGRALREDAASTPAEAAMLLDWLRLNIPRMRIGRRGGAVLTGLSCFGLTLLALLGFGYGLEMAQALSLILIPMALLFALRLRLAHHLRWVLEAAHLGQPAREAAAQALRRINRYRTVHAVISVLSVMATALWASLWLLTHPNGL</sequence>
<gene>
    <name evidence="2" type="ORF">SAMN05421538_105117</name>
</gene>
<dbReference type="OrthoDB" id="7847071at2"/>
<accession>A0A1G7BJP9</accession>
<name>A0A1G7BJP9_9RHOB</name>